<feature type="compositionally biased region" description="Basic residues" evidence="1">
    <location>
        <begin position="206"/>
        <end position="216"/>
    </location>
</feature>
<organism evidence="2 3">
    <name type="scientific">Lophium mytilinum</name>
    <dbReference type="NCBI Taxonomy" id="390894"/>
    <lineage>
        <taxon>Eukaryota</taxon>
        <taxon>Fungi</taxon>
        <taxon>Dikarya</taxon>
        <taxon>Ascomycota</taxon>
        <taxon>Pezizomycotina</taxon>
        <taxon>Dothideomycetes</taxon>
        <taxon>Pleosporomycetidae</taxon>
        <taxon>Mytilinidiales</taxon>
        <taxon>Mytilinidiaceae</taxon>
        <taxon>Lophium</taxon>
    </lineage>
</organism>
<feature type="compositionally biased region" description="Acidic residues" evidence="1">
    <location>
        <begin position="172"/>
        <end position="192"/>
    </location>
</feature>
<evidence type="ECO:0000313" key="3">
    <source>
        <dbReference type="Proteomes" id="UP000799750"/>
    </source>
</evidence>
<evidence type="ECO:0000256" key="1">
    <source>
        <dbReference type="SAM" id="MobiDB-lite"/>
    </source>
</evidence>
<name>A0A6A6QB06_9PEZI</name>
<sequence length="475" mass="52994">MDPQTPVGEESAGTAIASSDQSNIPSPVPSSPDGPDGSYALGSGAYETLSLPLSLKRVKEIDTHEVYTTAEHEENIKVILNLAKAYVHTDRAILLRAWRADREALDNLRQEKRRNAEYDSWDARATRRRGRNNSGHDGPRRDGPEADLPGGESAPSSPDEGAGAETIRADSADDDAEGLQDADMEDLMDVDQDNSLPGGDTERTNRRSSRGKKRKERSGSSDILTPVSFYKRRHEKPRSKPDGVELTKMLVRIFDLAVEERELGLDSIRLETYKHVTEGSRWNDKISKDVQKQGLSARDLIKNEHNRRTVQRSSQESDPESDPESECHVVPCEKVVLDKQPAVQVGGLVRCLRGHPLDTGVHSSADMAKWILDGTVMQQEPGYNLQQRCVDLVKYAPHFLSQTVATGAVLALCVEYDDLVGGLDVFKKHGPQLTMIDTWREQKQAEFFGKAGYDLTESNMKIWQELGDRLRKRER</sequence>
<keyword evidence="3" id="KW-1185">Reference proteome</keyword>
<gene>
    <name evidence="2" type="ORF">BU16DRAFT_567356</name>
</gene>
<feature type="region of interest" description="Disordered" evidence="1">
    <location>
        <begin position="125"/>
        <end position="241"/>
    </location>
</feature>
<feature type="region of interest" description="Disordered" evidence="1">
    <location>
        <begin position="293"/>
        <end position="326"/>
    </location>
</feature>
<feature type="region of interest" description="Disordered" evidence="1">
    <location>
        <begin position="1"/>
        <end position="43"/>
    </location>
</feature>
<evidence type="ECO:0000313" key="2">
    <source>
        <dbReference type="EMBL" id="KAF2489176.1"/>
    </source>
</evidence>
<dbReference type="EMBL" id="MU004199">
    <property type="protein sequence ID" value="KAF2489176.1"/>
    <property type="molecule type" value="Genomic_DNA"/>
</dbReference>
<dbReference type="OrthoDB" id="10567892at2759"/>
<reference evidence="2" key="1">
    <citation type="journal article" date="2020" name="Stud. Mycol.">
        <title>101 Dothideomycetes genomes: a test case for predicting lifestyles and emergence of pathogens.</title>
        <authorList>
            <person name="Haridas S."/>
            <person name="Albert R."/>
            <person name="Binder M."/>
            <person name="Bloem J."/>
            <person name="Labutti K."/>
            <person name="Salamov A."/>
            <person name="Andreopoulos B."/>
            <person name="Baker S."/>
            <person name="Barry K."/>
            <person name="Bills G."/>
            <person name="Bluhm B."/>
            <person name="Cannon C."/>
            <person name="Castanera R."/>
            <person name="Culley D."/>
            <person name="Daum C."/>
            <person name="Ezra D."/>
            <person name="Gonzalez J."/>
            <person name="Henrissat B."/>
            <person name="Kuo A."/>
            <person name="Liang C."/>
            <person name="Lipzen A."/>
            <person name="Lutzoni F."/>
            <person name="Magnuson J."/>
            <person name="Mondo S."/>
            <person name="Nolan M."/>
            <person name="Ohm R."/>
            <person name="Pangilinan J."/>
            <person name="Park H.-J."/>
            <person name="Ramirez L."/>
            <person name="Alfaro M."/>
            <person name="Sun H."/>
            <person name="Tritt A."/>
            <person name="Yoshinaga Y."/>
            <person name="Zwiers L.-H."/>
            <person name="Turgeon B."/>
            <person name="Goodwin S."/>
            <person name="Spatafora J."/>
            <person name="Crous P."/>
            <person name="Grigoriev I."/>
        </authorList>
    </citation>
    <scope>NUCLEOTIDE SEQUENCE</scope>
    <source>
        <strain evidence="2">CBS 269.34</strain>
    </source>
</reference>
<accession>A0A6A6QB06</accession>
<dbReference type="Proteomes" id="UP000799750">
    <property type="component" value="Unassembled WGS sequence"/>
</dbReference>
<dbReference type="AlphaFoldDB" id="A0A6A6QB06"/>
<proteinExistence type="predicted"/>
<protein>
    <submittedName>
        <fullName evidence="2">Uncharacterized protein</fullName>
    </submittedName>
</protein>